<evidence type="ECO:0000313" key="14">
    <source>
        <dbReference type="Proteomes" id="UP000001861"/>
    </source>
</evidence>
<dbReference type="STRING" id="240176.D6RNQ1"/>
<evidence type="ECO:0000256" key="10">
    <source>
        <dbReference type="ARBA" id="ARBA00048048"/>
    </source>
</evidence>
<keyword evidence="14" id="KW-1185">Reference proteome</keyword>
<evidence type="ECO:0000256" key="8">
    <source>
        <dbReference type="ARBA" id="ARBA00023315"/>
    </source>
</evidence>
<feature type="transmembrane region" description="Helical" evidence="11">
    <location>
        <begin position="148"/>
        <end position="168"/>
    </location>
</feature>
<dbReference type="RefSeq" id="XP_002910863.1">
    <property type="nucleotide sequence ID" value="XM_002910817.1"/>
</dbReference>
<evidence type="ECO:0000256" key="2">
    <source>
        <dbReference type="ARBA" id="ARBA00022679"/>
    </source>
</evidence>
<evidence type="ECO:0000313" key="13">
    <source>
        <dbReference type="EMBL" id="EFI27369.1"/>
    </source>
</evidence>
<gene>
    <name evidence="13" type="ORF">CC1G_14842</name>
</gene>
<evidence type="ECO:0000256" key="7">
    <source>
        <dbReference type="ARBA" id="ARBA00023288"/>
    </source>
</evidence>
<feature type="transmembrane region" description="Helical" evidence="11">
    <location>
        <begin position="47"/>
        <end position="67"/>
    </location>
</feature>
<dbReference type="GO" id="GO:0019706">
    <property type="term" value="F:protein-cysteine S-palmitoyltransferase activity"/>
    <property type="evidence" value="ECO:0007669"/>
    <property type="project" value="UniProtKB-EC"/>
</dbReference>
<keyword evidence="3 11" id="KW-0812">Transmembrane</keyword>
<dbReference type="InterPro" id="IPR039859">
    <property type="entry name" value="PFA4/ZDH16/20/ERF2-like"/>
</dbReference>
<dbReference type="VEuPathDB" id="FungiDB:CC1G_14842"/>
<evidence type="ECO:0000259" key="12">
    <source>
        <dbReference type="Pfam" id="PF01529"/>
    </source>
</evidence>
<feature type="domain" description="Palmitoyltransferase DHHC" evidence="12">
    <location>
        <begin position="110"/>
        <end position="248"/>
    </location>
</feature>
<comment type="catalytic activity">
    <reaction evidence="10 11">
        <text>L-cysteinyl-[protein] + hexadecanoyl-CoA = S-hexadecanoyl-L-cysteinyl-[protein] + CoA</text>
        <dbReference type="Rhea" id="RHEA:36683"/>
        <dbReference type="Rhea" id="RHEA-COMP:10131"/>
        <dbReference type="Rhea" id="RHEA-COMP:11032"/>
        <dbReference type="ChEBI" id="CHEBI:29950"/>
        <dbReference type="ChEBI" id="CHEBI:57287"/>
        <dbReference type="ChEBI" id="CHEBI:57379"/>
        <dbReference type="ChEBI" id="CHEBI:74151"/>
        <dbReference type="EC" id="2.3.1.225"/>
    </reaction>
</comment>
<name>D6RNQ1_COPC7</name>
<organism evidence="13 14">
    <name type="scientific">Coprinopsis cinerea (strain Okayama-7 / 130 / ATCC MYA-4618 / FGSC 9003)</name>
    <name type="common">Inky cap fungus</name>
    <name type="synonym">Hormographiella aspergillata</name>
    <dbReference type="NCBI Taxonomy" id="240176"/>
    <lineage>
        <taxon>Eukaryota</taxon>
        <taxon>Fungi</taxon>
        <taxon>Dikarya</taxon>
        <taxon>Basidiomycota</taxon>
        <taxon>Agaricomycotina</taxon>
        <taxon>Agaricomycetes</taxon>
        <taxon>Agaricomycetidae</taxon>
        <taxon>Agaricales</taxon>
        <taxon>Agaricineae</taxon>
        <taxon>Psathyrellaceae</taxon>
        <taxon>Coprinopsis</taxon>
    </lineage>
</organism>
<dbReference type="PANTHER" id="PTHR22883">
    <property type="entry name" value="ZINC FINGER DHHC DOMAIN CONTAINING PROTEIN"/>
    <property type="match status" value="1"/>
</dbReference>
<keyword evidence="6" id="KW-0564">Palmitate</keyword>
<evidence type="ECO:0000256" key="9">
    <source>
        <dbReference type="ARBA" id="ARBA00038298"/>
    </source>
</evidence>
<feature type="transmembrane region" description="Helical" evidence="11">
    <location>
        <begin position="197"/>
        <end position="218"/>
    </location>
</feature>
<comment type="subcellular location">
    <subcellularLocation>
        <location evidence="1">Membrane</location>
        <topology evidence="1">Multi-pass membrane protein</topology>
    </subcellularLocation>
</comment>
<reference evidence="13 14" key="1">
    <citation type="journal article" date="2010" name="Proc. Natl. Acad. Sci. U.S.A.">
        <title>Insights into evolution of multicellular fungi from the assembled chromosomes of the mushroom Coprinopsis cinerea (Coprinus cinereus).</title>
        <authorList>
            <person name="Stajich J.E."/>
            <person name="Wilke S.K."/>
            <person name="Ahren D."/>
            <person name="Au C.H."/>
            <person name="Birren B.W."/>
            <person name="Borodovsky M."/>
            <person name="Burns C."/>
            <person name="Canback B."/>
            <person name="Casselton L.A."/>
            <person name="Cheng C.K."/>
            <person name="Deng J."/>
            <person name="Dietrich F.S."/>
            <person name="Fargo D.C."/>
            <person name="Farman M.L."/>
            <person name="Gathman A.C."/>
            <person name="Goldberg J."/>
            <person name="Guigo R."/>
            <person name="Hoegger P.J."/>
            <person name="Hooker J.B."/>
            <person name="Huggins A."/>
            <person name="James T.Y."/>
            <person name="Kamada T."/>
            <person name="Kilaru S."/>
            <person name="Kodira C."/>
            <person name="Kues U."/>
            <person name="Kupfer D."/>
            <person name="Kwan H.S."/>
            <person name="Lomsadze A."/>
            <person name="Li W."/>
            <person name="Lilly W.W."/>
            <person name="Ma L.J."/>
            <person name="Mackey A.J."/>
            <person name="Manning G."/>
            <person name="Martin F."/>
            <person name="Muraguchi H."/>
            <person name="Natvig D.O."/>
            <person name="Palmerini H."/>
            <person name="Ramesh M.A."/>
            <person name="Rehmeyer C.J."/>
            <person name="Roe B.A."/>
            <person name="Shenoy N."/>
            <person name="Stanke M."/>
            <person name="Ter-Hovhannisyan V."/>
            <person name="Tunlid A."/>
            <person name="Velagapudi R."/>
            <person name="Vision T.J."/>
            <person name="Zeng Q."/>
            <person name="Zolan M.E."/>
            <person name="Pukkila P.J."/>
        </authorList>
    </citation>
    <scope>NUCLEOTIDE SEQUENCE [LARGE SCALE GENOMIC DNA]</scope>
    <source>
        <strain evidence="14">Okayama-7 / 130 / ATCC MYA-4618 / FGSC 9003</strain>
    </source>
</reference>
<keyword evidence="2 11" id="KW-0808">Transferase</keyword>
<dbReference type="GO" id="GO:0005783">
    <property type="term" value="C:endoplasmic reticulum"/>
    <property type="evidence" value="ECO:0007669"/>
    <property type="project" value="TreeGrafter"/>
</dbReference>
<evidence type="ECO:0000256" key="11">
    <source>
        <dbReference type="RuleBase" id="RU079119"/>
    </source>
</evidence>
<dbReference type="eggNOG" id="KOG1315">
    <property type="taxonomic scope" value="Eukaryota"/>
</dbReference>
<dbReference type="HOGENOM" id="CLU_051554_0_0_1"/>
<dbReference type="InParanoid" id="D6RNQ1"/>
<dbReference type="GO" id="GO:0016020">
    <property type="term" value="C:membrane"/>
    <property type="evidence" value="ECO:0007669"/>
    <property type="project" value="UniProtKB-SubCell"/>
</dbReference>
<dbReference type="AlphaFoldDB" id="D6RNQ1"/>
<dbReference type="Proteomes" id="UP000001861">
    <property type="component" value="Unassembled WGS sequence"/>
</dbReference>
<dbReference type="PROSITE" id="PS50216">
    <property type="entry name" value="DHHC"/>
    <property type="match status" value="1"/>
</dbReference>
<keyword evidence="5 11" id="KW-0472">Membrane</keyword>
<dbReference type="GO" id="GO:0005794">
    <property type="term" value="C:Golgi apparatus"/>
    <property type="evidence" value="ECO:0007669"/>
    <property type="project" value="TreeGrafter"/>
</dbReference>
<comment type="similarity">
    <text evidence="9">Belongs to the DHHC palmitoyltransferase family. PFA5 subfamily.</text>
</comment>
<dbReference type="OMA" id="WKPPRTH"/>
<dbReference type="GeneID" id="9380252"/>
<dbReference type="Pfam" id="PF01529">
    <property type="entry name" value="DHHC"/>
    <property type="match status" value="1"/>
</dbReference>
<evidence type="ECO:0000256" key="5">
    <source>
        <dbReference type="ARBA" id="ARBA00023136"/>
    </source>
</evidence>
<accession>D6RNQ1</accession>
<dbReference type="InterPro" id="IPR001594">
    <property type="entry name" value="Palmitoyltrfase_DHHC"/>
</dbReference>
<dbReference type="EMBL" id="AACS02000007">
    <property type="protein sequence ID" value="EFI27369.1"/>
    <property type="molecule type" value="Genomic_DNA"/>
</dbReference>
<evidence type="ECO:0000256" key="1">
    <source>
        <dbReference type="ARBA" id="ARBA00004141"/>
    </source>
</evidence>
<keyword evidence="8 11" id="KW-0012">Acyltransferase</keyword>
<dbReference type="KEGG" id="cci:CC1G_14842"/>
<keyword evidence="7" id="KW-0449">Lipoprotein</keyword>
<feature type="transmembrane region" description="Helical" evidence="11">
    <location>
        <begin position="7"/>
        <end position="27"/>
    </location>
</feature>
<dbReference type="GO" id="GO:0006612">
    <property type="term" value="P:protein targeting to membrane"/>
    <property type="evidence" value="ECO:0007669"/>
    <property type="project" value="TreeGrafter"/>
</dbReference>
<protein>
    <recommendedName>
        <fullName evidence="11">Palmitoyltransferase</fullName>
        <ecNumber evidence="11">2.3.1.225</ecNumber>
    </recommendedName>
</protein>
<sequence>MPLILRIIEGFVQLFVLALSLLGWYVAVYHVGVGWLVQLQERRLLGGLYILVTGTLIPACIFLYLYLCSGRTTHNVFDYPAPDVSALTEPYPCATLRGELATCDRARCKSKWKPPRSHHCSTCNVCRLEFDHHCSWLGNCVTIQRQKAFLFLLLLFPVVFFVGVAPVAETLMGHVDSALLVSYMDPFLQKYWWDRPYSWVILAGPFGRYIVGIVLGYAKLNGERRGEGLAVMTLRSILQGTTSYEDLKRSGRVRKGYTAEHVCIPEVGPSERDLLVVPVPPKRRLYDLGRAQNWRLFWRSQFFPTVSPVYTWPKLNPDVLREAREQANINANSRAE</sequence>
<dbReference type="PANTHER" id="PTHR22883:SF23">
    <property type="entry name" value="PALMITOYLTRANSFERASE ZDHHC6"/>
    <property type="match status" value="1"/>
</dbReference>
<comment type="domain">
    <text evidence="11">The DHHC domain is required for palmitoyltransferase activity.</text>
</comment>
<evidence type="ECO:0000256" key="3">
    <source>
        <dbReference type="ARBA" id="ARBA00022692"/>
    </source>
</evidence>
<proteinExistence type="inferred from homology"/>
<dbReference type="OrthoDB" id="302728at2759"/>
<evidence type="ECO:0000256" key="4">
    <source>
        <dbReference type="ARBA" id="ARBA00022989"/>
    </source>
</evidence>
<keyword evidence="4 11" id="KW-1133">Transmembrane helix</keyword>
<evidence type="ECO:0000256" key="6">
    <source>
        <dbReference type="ARBA" id="ARBA00023139"/>
    </source>
</evidence>
<comment type="caution">
    <text evidence="13">The sequence shown here is derived from an EMBL/GenBank/DDBJ whole genome shotgun (WGS) entry which is preliminary data.</text>
</comment>
<dbReference type="EC" id="2.3.1.225" evidence="11"/>